<gene>
    <name evidence="1" type="ORF">GA0070558_11575</name>
</gene>
<proteinExistence type="predicted"/>
<evidence type="ECO:0000313" key="2">
    <source>
        <dbReference type="Proteomes" id="UP000199375"/>
    </source>
</evidence>
<reference evidence="1 2" key="1">
    <citation type="submission" date="2016-06" db="EMBL/GenBank/DDBJ databases">
        <authorList>
            <person name="Kjaerup R.B."/>
            <person name="Dalgaard T.S."/>
            <person name="Juul-Madsen H.R."/>
        </authorList>
    </citation>
    <scope>NUCLEOTIDE SEQUENCE [LARGE SCALE GENOMIC DNA]</scope>
    <source>
        <strain evidence="1 2">DSM 45626</strain>
    </source>
</reference>
<dbReference type="InterPro" id="IPR011990">
    <property type="entry name" value="TPR-like_helical_dom_sf"/>
</dbReference>
<dbReference type="EMBL" id="FMCW01000015">
    <property type="protein sequence ID" value="SCE95082.1"/>
    <property type="molecule type" value="Genomic_DNA"/>
</dbReference>
<dbReference type="AlphaFoldDB" id="A0A1C4WFW2"/>
<organism evidence="1 2">
    <name type="scientific">Micromonospora haikouensis</name>
    <dbReference type="NCBI Taxonomy" id="686309"/>
    <lineage>
        <taxon>Bacteria</taxon>
        <taxon>Bacillati</taxon>
        <taxon>Actinomycetota</taxon>
        <taxon>Actinomycetes</taxon>
        <taxon>Micromonosporales</taxon>
        <taxon>Micromonosporaceae</taxon>
        <taxon>Micromonospora</taxon>
    </lineage>
</organism>
<evidence type="ECO:0008006" key="3">
    <source>
        <dbReference type="Google" id="ProtNLM"/>
    </source>
</evidence>
<accession>A0A1C4WFW2</accession>
<evidence type="ECO:0000313" key="1">
    <source>
        <dbReference type="EMBL" id="SCE95082.1"/>
    </source>
</evidence>
<sequence length="424" mass="45486">MATVGRWTGNLACSLQAAAGMTNEGFAGWLGIATRTVAYWHSRPATVPGNANQDLLNAALDRVSDSVRSRFFESLDGAHPEGIAGGGGIVVDAVSAAADSVANDSLLLSLSLPHESIESLQEDVTLLARSGGMAAFDVFSGARRLRDEARVLVERTRRPVDLADLYVIIGQSASLMASTAFDLGHWNESAALARASTQYADLAGHASLKAWTYGLQMTLANWRNEPDSALSYFARAMRAAPEGEPRLRLRYIAARSHALLADSNSVAAVLEAAQRDRESAAGRPDELATSTGGEFAFGEARAAACAAAAWLDLRNGEQAARYAREALQVYEALPSPRRPYSQINGTQIDVAAAHLHMQDKDGAAEALRTVLDLPPQKRNVSLTGRLSRIERLLSQPPWNRDADARQLADRISAWLSETSARPLT</sequence>
<dbReference type="Gene3D" id="1.25.40.10">
    <property type="entry name" value="Tetratricopeptide repeat domain"/>
    <property type="match status" value="1"/>
</dbReference>
<dbReference type="Proteomes" id="UP000199375">
    <property type="component" value="Unassembled WGS sequence"/>
</dbReference>
<name>A0A1C4WFW2_9ACTN</name>
<protein>
    <recommendedName>
        <fullName evidence="3">XRE family transcriptional regulator</fullName>
    </recommendedName>
</protein>